<keyword evidence="6" id="KW-0539">Nucleus</keyword>
<dbReference type="GO" id="GO:0005634">
    <property type="term" value="C:nucleus"/>
    <property type="evidence" value="ECO:0007669"/>
    <property type="project" value="UniProtKB-SubCell"/>
</dbReference>
<evidence type="ECO:0000259" key="8">
    <source>
        <dbReference type="PROSITE" id="PS51569"/>
    </source>
</evidence>
<evidence type="ECO:0000256" key="5">
    <source>
        <dbReference type="ARBA" id="ARBA00047770"/>
    </source>
</evidence>
<feature type="chain" id="PRO_5044258471" description="Histone-lysine N-methyltransferase, H3 lysine-79 specific" evidence="7">
    <location>
        <begin position="25"/>
        <end position="254"/>
    </location>
</feature>
<evidence type="ECO:0000256" key="7">
    <source>
        <dbReference type="SAM" id="SignalP"/>
    </source>
</evidence>
<dbReference type="Gene3D" id="3.40.50.150">
    <property type="entry name" value="Vaccinia Virus protein VP39"/>
    <property type="match status" value="1"/>
</dbReference>
<comment type="subcellular location">
    <subcellularLocation>
        <location evidence="6">Nucleus</location>
    </subcellularLocation>
</comment>
<dbReference type="InterPro" id="IPR025789">
    <property type="entry name" value="DOT1_dom"/>
</dbReference>
<dbReference type="EC" id="2.1.1.360" evidence="1 6"/>
<organism evidence="9 10">
    <name type="scientific">Prymnesium parvum</name>
    <name type="common">Toxic golden alga</name>
    <dbReference type="NCBI Taxonomy" id="97485"/>
    <lineage>
        <taxon>Eukaryota</taxon>
        <taxon>Haptista</taxon>
        <taxon>Haptophyta</taxon>
        <taxon>Prymnesiophyceae</taxon>
        <taxon>Prymnesiales</taxon>
        <taxon>Prymnesiaceae</taxon>
        <taxon>Prymnesium</taxon>
    </lineage>
</organism>
<reference evidence="9 10" key="1">
    <citation type="journal article" date="2024" name="Science">
        <title>Giant polyketide synthase enzymes in the biosynthesis of giant marine polyether toxins.</title>
        <authorList>
            <person name="Fallon T.R."/>
            <person name="Shende V.V."/>
            <person name="Wierzbicki I.H."/>
            <person name="Pendleton A.L."/>
            <person name="Watervoot N.F."/>
            <person name="Auber R.P."/>
            <person name="Gonzalez D.J."/>
            <person name="Wisecaver J.H."/>
            <person name="Moore B.S."/>
        </authorList>
    </citation>
    <scope>NUCLEOTIDE SEQUENCE [LARGE SCALE GENOMIC DNA]</scope>
    <source>
        <strain evidence="9 10">12B1</strain>
    </source>
</reference>
<dbReference type="AlphaFoldDB" id="A0AB34J1J6"/>
<evidence type="ECO:0000313" key="9">
    <source>
        <dbReference type="EMBL" id="KAL1510563.1"/>
    </source>
</evidence>
<comment type="caution">
    <text evidence="9">The sequence shown here is derived from an EMBL/GenBank/DDBJ whole genome shotgun (WGS) entry which is preliminary data.</text>
</comment>
<dbReference type="InterPro" id="IPR029063">
    <property type="entry name" value="SAM-dependent_MTases_sf"/>
</dbReference>
<comment type="miscellaneous">
    <text evidence="6">In contrast to other lysine histone methyltransferases, it does not contain a SET domain, suggesting the existence of another mechanism for methylation of lysine residues of histones.</text>
</comment>
<dbReference type="Proteomes" id="UP001515480">
    <property type="component" value="Unassembled WGS sequence"/>
</dbReference>
<keyword evidence="10" id="KW-1185">Reference proteome</keyword>
<dbReference type="GO" id="GO:0032259">
    <property type="term" value="P:methylation"/>
    <property type="evidence" value="ECO:0007669"/>
    <property type="project" value="UniProtKB-KW"/>
</dbReference>
<dbReference type="EMBL" id="JBGBPQ010000015">
    <property type="protein sequence ID" value="KAL1510563.1"/>
    <property type="molecule type" value="Genomic_DNA"/>
</dbReference>
<keyword evidence="6" id="KW-0489">Methyltransferase</keyword>
<evidence type="ECO:0000256" key="6">
    <source>
        <dbReference type="RuleBase" id="RU271113"/>
    </source>
</evidence>
<feature type="signal peptide" evidence="7">
    <location>
        <begin position="1"/>
        <end position="24"/>
    </location>
</feature>
<feature type="domain" description="DOT1" evidence="8">
    <location>
        <begin position="1"/>
        <end position="254"/>
    </location>
</feature>
<dbReference type="PANTHER" id="PTHR21451">
    <property type="entry name" value="HISTONE H3 METHYLTRANSFERASE"/>
    <property type="match status" value="1"/>
</dbReference>
<keyword evidence="6" id="KW-0808">Transferase</keyword>
<sequence length="254" mass="27314">MLRHAAPRGLALALALALRAPARAFAAALADPVESQLAAIYAGLPDVHDLPADEILAVEASGGHEAYGELTPAGVREVLARLGASAGDVLADLGSGCGRMVLQCALESPWLRAVGVELSPTRHRVAVEARRQCERMAGAHTARRITLLEGDMLSPQLAGALDDATIVYVASLLFDDSFMQRLGRMLAERPRVRAIATLSRFPSGALPGFREDESNFPPDEQVLDRRVEVTWGAARVYLYHKVDESLKSQSKQSE</sequence>
<dbReference type="InterPro" id="IPR030445">
    <property type="entry name" value="H3-K79_meTrfase"/>
</dbReference>
<keyword evidence="7" id="KW-0732">Signal</keyword>
<evidence type="ECO:0000256" key="1">
    <source>
        <dbReference type="ARBA" id="ARBA00012190"/>
    </source>
</evidence>
<proteinExistence type="inferred from homology"/>
<name>A0AB34J1J6_PRYPA</name>
<evidence type="ECO:0000256" key="2">
    <source>
        <dbReference type="ARBA" id="ARBA00020987"/>
    </source>
</evidence>
<dbReference type="SUPFAM" id="SSF53335">
    <property type="entry name" value="S-adenosyl-L-methionine-dependent methyltransferases"/>
    <property type="match status" value="1"/>
</dbReference>
<dbReference type="GO" id="GO:0140956">
    <property type="term" value="F:histone H3K79 trimethyltransferase activity"/>
    <property type="evidence" value="ECO:0007669"/>
    <property type="project" value="UniProtKB-EC"/>
</dbReference>
<dbReference type="PANTHER" id="PTHR21451:SF19">
    <property type="entry name" value="ACTIVATED IN BLOCKED UNFOLDED PROTEIN RESPONSE"/>
    <property type="match status" value="1"/>
</dbReference>
<comment type="similarity">
    <text evidence="6">Belongs to the class I-like SAM-binding methyltransferase superfamily. DOT1 family.</text>
</comment>
<dbReference type="PROSITE" id="PS51569">
    <property type="entry name" value="DOT1"/>
    <property type="match status" value="1"/>
</dbReference>
<dbReference type="Pfam" id="PF08123">
    <property type="entry name" value="DOT1"/>
    <property type="match status" value="1"/>
</dbReference>
<comment type="catalytic activity">
    <reaction evidence="5 6">
        <text>L-lysyl(79)-[histone H3] + 3 S-adenosyl-L-methionine = N(6),N(6),N(6)-trimethyl-L-lysyl(79)-[histone H3] + 3 S-adenosyl-L-homocysteine + 3 H(+)</text>
        <dbReference type="Rhea" id="RHEA:60328"/>
        <dbReference type="Rhea" id="RHEA-COMP:15549"/>
        <dbReference type="Rhea" id="RHEA-COMP:15552"/>
        <dbReference type="ChEBI" id="CHEBI:15378"/>
        <dbReference type="ChEBI" id="CHEBI:29969"/>
        <dbReference type="ChEBI" id="CHEBI:57856"/>
        <dbReference type="ChEBI" id="CHEBI:59789"/>
        <dbReference type="ChEBI" id="CHEBI:61961"/>
        <dbReference type="EC" id="2.1.1.360"/>
    </reaction>
</comment>
<gene>
    <name evidence="9" type="ORF">AB1Y20_006864</name>
</gene>
<keyword evidence="6" id="KW-0949">S-adenosyl-L-methionine</keyword>
<accession>A0AB34J1J6</accession>
<evidence type="ECO:0000256" key="4">
    <source>
        <dbReference type="ARBA" id="ARBA00029821"/>
    </source>
</evidence>
<comment type="function">
    <text evidence="6">Histone methyltransferase that specifically trimethylates histone H3 to form H3K79me3. This methylation is required for telomere silencing and for the pachytene checkpoint during the meiotic cell cycle by allowing the recruitment of RAD9 to double strand breaks. Nucleosomes are preferred as substrate compared to free histone.</text>
</comment>
<keyword evidence="3 6" id="KW-0156">Chromatin regulator</keyword>
<dbReference type="GO" id="GO:0051726">
    <property type="term" value="P:regulation of cell cycle"/>
    <property type="evidence" value="ECO:0007669"/>
    <property type="project" value="InterPro"/>
</dbReference>
<evidence type="ECO:0000313" key="10">
    <source>
        <dbReference type="Proteomes" id="UP001515480"/>
    </source>
</evidence>
<protein>
    <recommendedName>
        <fullName evidence="2 6">Histone-lysine N-methyltransferase, H3 lysine-79 specific</fullName>
        <ecNumber evidence="1 6">2.1.1.360</ecNumber>
    </recommendedName>
    <alternativeName>
        <fullName evidence="4 6">Histone H3-K79 methyltransferase</fullName>
    </alternativeName>
</protein>
<evidence type="ECO:0000256" key="3">
    <source>
        <dbReference type="ARBA" id="ARBA00022853"/>
    </source>
</evidence>